<keyword evidence="2" id="KW-1185">Reference proteome</keyword>
<organism evidence="1 2">
    <name type="scientific">Elysia crispata</name>
    <name type="common">lettuce slug</name>
    <dbReference type="NCBI Taxonomy" id="231223"/>
    <lineage>
        <taxon>Eukaryota</taxon>
        <taxon>Metazoa</taxon>
        <taxon>Spiralia</taxon>
        <taxon>Lophotrochozoa</taxon>
        <taxon>Mollusca</taxon>
        <taxon>Gastropoda</taxon>
        <taxon>Heterobranchia</taxon>
        <taxon>Euthyneura</taxon>
        <taxon>Panpulmonata</taxon>
        <taxon>Sacoglossa</taxon>
        <taxon>Placobranchoidea</taxon>
        <taxon>Plakobranchidae</taxon>
        <taxon>Elysia</taxon>
    </lineage>
</organism>
<accession>A0AAE1AIN2</accession>
<name>A0AAE1AIN2_9GAST</name>
<protein>
    <submittedName>
        <fullName evidence="1">Uncharacterized protein</fullName>
    </submittedName>
</protein>
<dbReference type="Proteomes" id="UP001283361">
    <property type="component" value="Unassembled WGS sequence"/>
</dbReference>
<comment type="caution">
    <text evidence="1">The sequence shown here is derived from an EMBL/GenBank/DDBJ whole genome shotgun (WGS) entry which is preliminary data.</text>
</comment>
<reference evidence="1" key="1">
    <citation type="journal article" date="2023" name="G3 (Bethesda)">
        <title>A reference genome for the long-term kleptoplast-retaining sea slug Elysia crispata morphotype clarki.</title>
        <authorList>
            <person name="Eastman K.E."/>
            <person name="Pendleton A.L."/>
            <person name="Shaikh M.A."/>
            <person name="Suttiyut T."/>
            <person name="Ogas R."/>
            <person name="Tomko P."/>
            <person name="Gavelis G."/>
            <person name="Widhalm J.R."/>
            <person name="Wisecaver J.H."/>
        </authorList>
    </citation>
    <scope>NUCLEOTIDE SEQUENCE</scope>
    <source>
        <strain evidence="1">ECLA1</strain>
    </source>
</reference>
<proteinExistence type="predicted"/>
<sequence>MIKSKVTTFICVAKTDSTILAGLTPYSSKTIHVLETNICFKENETLAAESRSIGRARRKLGSPKQRHGEENVQVQTLAMLKYMCYKVNIGGYLIELDLVSPVDGWLYGVDLALGCEPQAATSESAILALDHEVTRKLAVAGCELNVTGSPALLVSSTKGNQQVNTRCSPVRRGTPQMYGVVSIRVNMVSLTRGGQANPPHSDSTMEGLCPL</sequence>
<dbReference type="AlphaFoldDB" id="A0AAE1AIN2"/>
<gene>
    <name evidence="1" type="ORF">RRG08_025102</name>
</gene>
<evidence type="ECO:0000313" key="1">
    <source>
        <dbReference type="EMBL" id="KAK3788377.1"/>
    </source>
</evidence>
<evidence type="ECO:0000313" key="2">
    <source>
        <dbReference type="Proteomes" id="UP001283361"/>
    </source>
</evidence>
<dbReference type="EMBL" id="JAWDGP010001769">
    <property type="protein sequence ID" value="KAK3788377.1"/>
    <property type="molecule type" value="Genomic_DNA"/>
</dbReference>